<evidence type="ECO:0000313" key="2">
    <source>
        <dbReference type="EMBL" id="AFK89239.1"/>
    </source>
</evidence>
<dbReference type="AlphaFoldDB" id="I3W0W2"/>
<sequence length="40" mass="4467">MVDGGLSTRRARGGKFPEEISDEGAPEGNFVHRGPRRRRD</sequence>
<organism evidence="2">
    <name type="scientific">Arthrobacter sp. J3.37</name>
    <dbReference type="NCBI Taxonomy" id="347208"/>
    <lineage>
        <taxon>Bacteria</taxon>
        <taxon>Bacillati</taxon>
        <taxon>Actinomycetota</taxon>
        <taxon>Actinomycetes</taxon>
        <taxon>Micrococcales</taxon>
        <taxon>Micrococcaceae</taxon>
        <taxon>Arthrobacter</taxon>
    </lineage>
</organism>
<dbReference type="EMBL" id="JQ418527">
    <property type="protein sequence ID" value="AFK89239.1"/>
    <property type="molecule type" value="Genomic_DNA"/>
</dbReference>
<reference evidence="2" key="1">
    <citation type="submission" date="2012-01" db="EMBL/GenBank/DDBJ databases">
        <authorList>
            <person name="Summers A.O."/>
            <person name="Wireman J."/>
            <person name="Sale K."/>
        </authorList>
    </citation>
    <scope>NUCLEOTIDE SEQUENCE</scope>
    <source>
        <strain evidence="2">J3-37</strain>
        <plasmid evidence="2">pJ337-114</plasmid>
    </source>
</reference>
<feature type="region of interest" description="Disordered" evidence="1">
    <location>
        <begin position="1"/>
        <end position="40"/>
    </location>
</feature>
<protein>
    <submittedName>
        <fullName evidence="2">Uncharacterized protein</fullName>
    </submittedName>
</protein>
<proteinExistence type="predicted"/>
<keyword evidence="2" id="KW-0614">Plasmid</keyword>
<evidence type="ECO:0000256" key="1">
    <source>
        <dbReference type="SAM" id="MobiDB-lite"/>
    </source>
</evidence>
<geneLocation type="plasmid" evidence="2">
    <name>pJ337-114</name>
</geneLocation>
<accession>I3W0W2</accession>
<name>I3W0W2_9MICC</name>